<organism evidence="1 2">
    <name type="scientific">Undibacterium parvum</name>
    <dbReference type="NCBI Taxonomy" id="401471"/>
    <lineage>
        <taxon>Bacteria</taxon>
        <taxon>Pseudomonadati</taxon>
        <taxon>Pseudomonadota</taxon>
        <taxon>Betaproteobacteria</taxon>
        <taxon>Burkholderiales</taxon>
        <taxon>Oxalobacteraceae</taxon>
        <taxon>Undibacterium</taxon>
    </lineage>
</organism>
<name>A0A3S9HPN3_9BURK</name>
<evidence type="ECO:0000313" key="1">
    <source>
        <dbReference type="EMBL" id="AZP14076.1"/>
    </source>
</evidence>
<protein>
    <submittedName>
        <fullName evidence="1">Uncharacterized protein</fullName>
    </submittedName>
</protein>
<gene>
    <name evidence="1" type="ORF">EJN92_19980</name>
</gene>
<dbReference type="OrthoDB" id="8820143at2"/>
<accession>A0A3S9HPN3</accession>
<dbReference type="AlphaFoldDB" id="A0A3S9HPN3"/>
<dbReference type="EMBL" id="CP034464">
    <property type="protein sequence ID" value="AZP14076.1"/>
    <property type="molecule type" value="Genomic_DNA"/>
</dbReference>
<proteinExistence type="predicted"/>
<dbReference type="RefSeq" id="WP_126129437.1">
    <property type="nucleotide sequence ID" value="NZ_CP034464.1"/>
</dbReference>
<keyword evidence="2" id="KW-1185">Reference proteome</keyword>
<sequence length="125" mass="13948">MMEASCVQFIEKLMNTSNFLQGIALETLEYWEPDLPPVTILFAAIGKELTRRFDSMGNESIVIVFELIEDAMNANDNVLKSAVATGIIEAIISESSRNDELWSRIESQLGSTSKHHAEGWRNTAV</sequence>
<dbReference type="KEGG" id="upv:EJN92_19980"/>
<reference evidence="1 2" key="1">
    <citation type="journal article" date="2011" name="Int. J. Syst. Evol. Microbiol.">
        <title>Description of Undibacterium oligocarboniphilum sp. nov., isolated from purified water, and Undibacterium pigrum strain CCUG 49012 as the type strain of Undibacterium parvum sp. nov., and emended descriptions of the genus Undibacterium and the species Undibacterium pigrum.</title>
        <authorList>
            <person name="Eder W."/>
            <person name="Wanner G."/>
            <person name="Ludwig W."/>
            <person name="Busse H.J."/>
            <person name="Ziemke-Kageler F."/>
            <person name="Lang E."/>
        </authorList>
    </citation>
    <scope>NUCLEOTIDE SEQUENCE [LARGE SCALE GENOMIC DNA]</scope>
    <source>
        <strain evidence="1 2">DSM 23061</strain>
    </source>
</reference>
<evidence type="ECO:0000313" key="2">
    <source>
        <dbReference type="Proteomes" id="UP000275663"/>
    </source>
</evidence>
<dbReference type="Proteomes" id="UP000275663">
    <property type="component" value="Chromosome"/>
</dbReference>